<feature type="domain" description="U1-type" evidence="5">
    <location>
        <begin position="8"/>
        <end position="43"/>
    </location>
</feature>
<evidence type="ECO:0000259" key="5">
    <source>
        <dbReference type="SMART" id="SM00451"/>
    </source>
</evidence>
<proteinExistence type="predicted"/>
<feature type="compositionally biased region" description="Basic residues" evidence="4">
    <location>
        <begin position="311"/>
        <end position="322"/>
    </location>
</feature>
<dbReference type="PANTHER" id="PTHR13173:SF10">
    <property type="entry name" value="WW DOMAIN-BINDING PROTEIN 4"/>
    <property type="match status" value="1"/>
</dbReference>
<dbReference type="EMBL" id="JAQHRD010000007">
    <property type="protein sequence ID" value="KAJ6438878.1"/>
    <property type="molecule type" value="Genomic_DNA"/>
</dbReference>
<dbReference type="GO" id="GO:0071011">
    <property type="term" value="C:precatalytic spliceosome"/>
    <property type="evidence" value="ECO:0007669"/>
    <property type="project" value="TreeGrafter"/>
</dbReference>
<sequence length="322" mass="34928">MSEHWKSTPRYWCKHCACYVRDTKLERQNHEATARHQGAVKRALRDLHRSHEREERDKERAKQEIARLNGVVSGPSTSSFSRAATTTGGGGGSSSSAPSTSFKPANPAALEAERKKQREQLAAMGVAMPSELRSEMAMAGEWTVTETRVVASGGDGDDGGKARVATGVRKREALDEEEAERRAHEEEAVKGLFKRPRKWGRDTRAAPEEEDKELDALLSGSRIPLKGEVKDEGEAVKKEETGEDALKREEVNEDEAAAKTDVKLEDSTVKAEPDTAPAGLDAEPTTDTADGAGAEPKTEEGADTGAAPVVFKKRKAKGLRAK</sequence>
<dbReference type="SMART" id="SM00451">
    <property type="entry name" value="ZnF_U1"/>
    <property type="match status" value="1"/>
</dbReference>
<evidence type="ECO:0000256" key="4">
    <source>
        <dbReference type="SAM" id="MobiDB-lite"/>
    </source>
</evidence>
<dbReference type="GO" id="GO:0008270">
    <property type="term" value="F:zinc ion binding"/>
    <property type="evidence" value="ECO:0007669"/>
    <property type="project" value="UniProtKB-KW"/>
</dbReference>
<protein>
    <submittedName>
        <fullName evidence="6">U1 zinc finger family protein</fullName>
    </submittedName>
</protein>
<dbReference type="GO" id="GO:0000398">
    <property type="term" value="P:mRNA splicing, via spliceosome"/>
    <property type="evidence" value="ECO:0007669"/>
    <property type="project" value="InterPro"/>
</dbReference>
<dbReference type="InterPro" id="IPR013085">
    <property type="entry name" value="U1-CZ_Znf_C2H2"/>
</dbReference>
<feature type="compositionally biased region" description="Low complexity" evidence="4">
    <location>
        <begin position="76"/>
        <end position="86"/>
    </location>
</feature>
<evidence type="ECO:0000256" key="2">
    <source>
        <dbReference type="ARBA" id="ARBA00022771"/>
    </source>
</evidence>
<feature type="compositionally biased region" description="Basic and acidic residues" evidence="4">
    <location>
        <begin position="169"/>
        <end position="189"/>
    </location>
</feature>
<evidence type="ECO:0000313" key="7">
    <source>
        <dbReference type="Proteomes" id="UP001163105"/>
    </source>
</evidence>
<dbReference type="AlphaFoldDB" id="A0AB34FI71"/>
<comment type="caution">
    <text evidence="6">The sequence shown here is derived from an EMBL/GenBank/DDBJ whole genome shotgun (WGS) entry which is preliminary data.</text>
</comment>
<dbReference type="SUPFAM" id="SSF57667">
    <property type="entry name" value="beta-beta-alpha zinc fingers"/>
    <property type="match status" value="1"/>
</dbReference>
<keyword evidence="1" id="KW-0479">Metal-binding</keyword>
<keyword evidence="7" id="KW-1185">Reference proteome</keyword>
<organism evidence="6 7">
    <name type="scientific">Purpureocillium lavendulum</name>
    <dbReference type="NCBI Taxonomy" id="1247861"/>
    <lineage>
        <taxon>Eukaryota</taxon>
        <taxon>Fungi</taxon>
        <taxon>Dikarya</taxon>
        <taxon>Ascomycota</taxon>
        <taxon>Pezizomycotina</taxon>
        <taxon>Sordariomycetes</taxon>
        <taxon>Hypocreomycetidae</taxon>
        <taxon>Hypocreales</taxon>
        <taxon>Ophiocordycipitaceae</taxon>
        <taxon>Purpureocillium</taxon>
    </lineage>
</organism>
<feature type="compositionally biased region" description="Basic and acidic residues" evidence="4">
    <location>
        <begin position="47"/>
        <end position="65"/>
    </location>
</feature>
<dbReference type="PANTHER" id="PTHR13173">
    <property type="entry name" value="WW DOMAIN BINDING PROTEIN 4"/>
    <property type="match status" value="1"/>
</dbReference>
<feature type="compositionally biased region" description="Basic and acidic residues" evidence="4">
    <location>
        <begin position="225"/>
        <end position="273"/>
    </location>
</feature>
<name>A0AB34FI71_9HYPO</name>
<dbReference type="InterPro" id="IPR036236">
    <property type="entry name" value="Znf_C2H2_sf"/>
</dbReference>
<reference evidence="6" key="1">
    <citation type="submission" date="2023-01" db="EMBL/GenBank/DDBJ databases">
        <title>The growth and conidiation of Purpureocillium lavendulum are regulated by nitrogen source and histone H3K14 acetylation.</title>
        <authorList>
            <person name="Tang P."/>
            <person name="Han J."/>
            <person name="Zhang C."/>
            <person name="Tang P."/>
            <person name="Qi F."/>
            <person name="Zhang K."/>
            <person name="Liang L."/>
        </authorList>
    </citation>
    <scope>NUCLEOTIDE SEQUENCE</scope>
    <source>
        <strain evidence="6">YMF1.00683</strain>
    </source>
</reference>
<evidence type="ECO:0000256" key="1">
    <source>
        <dbReference type="ARBA" id="ARBA00022723"/>
    </source>
</evidence>
<dbReference type="Gene3D" id="3.30.160.60">
    <property type="entry name" value="Classic Zinc Finger"/>
    <property type="match status" value="1"/>
</dbReference>
<dbReference type="InterPro" id="IPR040023">
    <property type="entry name" value="WBP4"/>
</dbReference>
<evidence type="ECO:0000256" key="3">
    <source>
        <dbReference type="ARBA" id="ARBA00022833"/>
    </source>
</evidence>
<feature type="region of interest" description="Disordered" evidence="4">
    <location>
        <begin position="149"/>
        <end position="322"/>
    </location>
</feature>
<dbReference type="Pfam" id="PF06220">
    <property type="entry name" value="zf-U1"/>
    <property type="match status" value="1"/>
</dbReference>
<keyword evidence="3" id="KW-0862">Zinc</keyword>
<keyword evidence="2" id="KW-0863">Zinc-finger</keyword>
<gene>
    <name evidence="6" type="ORF">O9K51_08280</name>
</gene>
<evidence type="ECO:0000313" key="6">
    <source>
        <dbReference type="EMBL" id="KAJ6438878.1"/>
    </source>
</evidence>
<accession>A0AB34FI71</accession>
<feature type="region of interest" description="Disordered" evidence="4">
    <location>
        <begin position="47"/>
        <end position="117"/>
    </location>
</feature>
<dbReference type="GO" id="GO:0003723">
    <property type="term" value="F:RNA binding"/>
    <property type="evidence" value="ECO:0007669"/>
    <property type="project" value="TreeGrafter"/>
</dbReference>
<dbReference type="Proteomes" id="UP001163105">
    <property type="component" value="Unassembled WGS sequence"/>
</dbReference>
<dbReference type="InterPro" id="IPR003604">
    <property type="entry name" value="Matrin/U1-like-C_Znf_C2H2"/>
</dbReference>